<dbReference type="InterPro" id="IPR024311">
    <property type="entry name" value="Lipocalin-like"/>
</dbReference>
<dbReference type="Proteomes" id="UP000294980">
    <property type="component" value="Unassembled WGS sequence"/>
</dbReference>
<accession>A0A4V2SB96</accession>
<evidence type="ECO:0000313" key="3">
    <source>
        <dbReference type="Proteomes" id="UP000294980"/>
    </source>
</evidence>
<protein>
    <submittedName>
        <fullName evidence="2">Lipocalin-like protein</fullName>
    </submittedName>
</protein>
<keyword evidence="3" id="KW-1185">Reference proteome</keyword>
<dbReference type="RefSeq" id="WP_205686672.1">
    <property type="nucleotide sequence ID" value="NZ_QQSW01000015.1"/>
</dbReference>
<feature type="domain" description="Lipocalin-like" evidence="1">
    <location>
        <begin position="8"/>
        <end position="125"/>
    </location>
</feature>
<dbReference type="Pfam" id="PF13924">
    <property type="entry name" value="Lipocalin_5"/>
    <property type="match status" value="1"/>
</dbReference>
<dbReference type="AlphaFoldDB" id="A0A4V2SB96"/>
<proteinExistence type="predicted"/>
<comment type="caution">
    <text evidence="2">The sequence shown here is derived from an EMBL/GenBank/DDBJ whole genome shotgun (WGS) entry which is preliminary data.</text>
</comment>
<dbReference type="EMBL" id="SLWX01000012">
    <property type="protein sequence ID" value="TCO74670.1"/>
    <property type="molecule type" value="Genomic_DNA"/>
</dbReference>
<sequence>MISKQDLVGTWQLESWSVGYSDREEYTSPFGEDPKGLLLYTEDDWMSASIGRSDRQTLPDDISFRKIPEEKLARAYLSYFHYAGRYRVVEGDVIHYVTQSLNPNFVGSEQLRHAELDGHTLVLSGRDTADGVVRLHSLVWHRLSAAEGGSG</sequence>
<name>A0A4V2SB96_9GAMM</name>
<gene>
    <name evidence="2" type="ORF">EV688_11229</name>
</gene>
<reference evidence="2 3" key="1">
    <citation type="submission" date="2019-03" db="EMBL/GenBank/DDBJ databases">
        <title>Genomic Encyclopedia of Type Strains, Phase IV (KMG-IV): sequencing the most valuable type-strain genomes for metagenomic binning, comparative biology and taxonomic classification.</title>
        <authorList>
            <person name="Goeker M."/>
        </authorList>
    </citation>
    <scope>NUCLEOTIDE SEQUENCE [LARGE SCALE GENOMIC DNA]</scope>
    <source>
        <strain evidence="2 3">DSM 23344</strain>
    </source>
</reference>
<evidence type="ECO:0000259" key="1">
    <source>
        <dbReference type="Pfam" id="PF13924"/>
    </source>
</evidence>
<evidence type="ECO:0000313" key="2">
    <source>
        <dbReference type="EMBL" id="TCO74670.1"/>
    </source>
</evidence>
<organism evidence="2 3">
    <name type="scientific">Chromatocurvus halotolerans</name>
    <dbReference type="NCBI Taxonomy" id="1132028"/>
    <lineage>
        <taxon>Bacteria</taxon>
        <taxon>Pseudomonadati</taxon>
        <taxon>Pseudomonadota</taxon>
        <taxon>Gammaproteobacteria</taxon>
        <taxon>Cellvibrionales</taxon>
        <taxon>Halieaceae</taxon>
        <taxon>Chromatocurvus</taxon>
    </lineage>
</organism>